<sequence>MARTHSSHTASPTRFRSPQRSPARRPSEDGSQYEMDLDALGLNSTFESTELDGSHEPPVDRVETSEIEGPEDFTMNMTYWMTADLPLAQIKSRKEASARRSEVRMDAMQEGSEERKATEAGDQAAMEENTTERRSDPSRTATPTMRANGTTAQREYSTPASERSMENEEKVRSFLSALPDTDMEGALTGTPLHVPRHSFLQVPRSSPPKARSLQPTVEDYDTPRKPTQETVIRHNSAIIDTSEQDSARNKIAELHSRLEQQEMASRSRITELGTILSYTRSELEGARKDNYRLEERLGRMEESMERQNKEFDASRAGTEAGLKARANALETRMHEFGEEVHLQNLAKLQNQREDHQGHIRTLEESKRLAHDERRSLEQELAQARQSHQRELQDLKDTQSQQPLSTDEIVEKERLEHFAQLLAVQARANALQKSLETAAAEVKAAREEAQKNAATRTAIEAKARGHTNRITELESHLQTARFELECAQADAAAKNQLFQTNLDLNSRLRTLRSELVGVKEAKHKVEMNFTEVERQYFQLLEGRDAIIEDVRDKAEDAVRKAGAMLEQERSEKRRANKDLRRTMDEVAKLREEAAQRLLHEEEVSHDESSVSSSQAETRIKDTEISNLSEIIRKQVAEMKTLKSETTGLKKENKKLRCTSETSAKTCTDYQTTVASLKVQMTTLRTEKTSLGERLHLLEMELETQVTTLRTENMSLRERLQDQEQDFEAINKAMDEKLAAMVSKVMKERAKTVVGKRDGQWVEKVGRVQTDKELMGKVLMRQWGREEVGVADETGGSKQGYKYKYVQRS</sequence>
<proteinExistence type="predicted"/>
<protein>
    <recommendedName>
        <fullName evidence="5">Spindle pole body associated protein SnaD</fullName>
    </recommendedName>
</protein>
<feature type="compositionally biased region" description="Basic and acidic residues" evidence="2">
    <location>
        <begin position="52"/>
        <end position="64"/>
    </location>
</feature>
<evidence type="ECO:0000313" key="4">
    <source>
        <dbReference type="Proteomes" id="UP000800038"/>
    </source>
</evidence>
<dbReference type="Proteomes" id="UP000800038">
    <property type="component" value="Unassembled WGS sequence"/>
</dbReference>
<evidence type="ECO:0000256" key="2">
    <source>
        <dbReference type="SAM" id="MobiDB-lite"/>
    </source>
</evidence>
<evidence type="ECO:0000256" key="1">
    <source>
        <dbReference type="SAM" id="Coils"/>
    </source>
</evidence>
<keyword evidence="1" id="KW-0175">Coiled coil</keyword>
<organism evidence="3 4">
    <name type="scientific">Clathrospora elynae</name>
    <dbReference type="NCBI Taxonomy" id="706981"/>
    <lineage>
        <taxon>Eukaryota</taxon>
        <taxon>Fungi</taxon>
        <taxon>Dikarya</taxon>
        <taxon>Ascomycota</taxon>
        <taxon>Pezizomycotina</taxon>
        <taxon>Dothideomycetes</taxon>
        <taxon>Pleosporomycetidae</taxon>
        <taxon>Pleosporales</taxon>
        <taxon>Diademaceae</taxon>
        <taxon>Clathrospora</taxon>
    </lineage>
</organism>
<feature type="coiled-coil region" evidence="1">
    <location>
        <begin position="244"/>
        <end position="310"/>
    </location>
</feature>
<feature type="region of interest" description="Disordered" evidence="2">
    <location>
        <begin position="199"/>
        <end position="224"/>
    </location>
</feature>
<evidence type="ECO:0000313" key="3">
    <source>
        <dbReference type="EMBL" id="KAF1943955.1"/>
    </source>
</evidence>
<dbReference type="EMBL" id="ML976020">
    <property type="protein sequence ID" value="KAF1943955.1"/>
    <property type="molecule type" value="Genomic_DNA"/>
</dbReference>
<keyword evidence="4" id="KW-1185">Reference proteome</keyword>
<feature type="compositionally biased region" description="Basic and acidic residues" evidence="2">
    <location>
        <begin position="598"/>
        <end position="607"/>
    </location>
</feature>
<feature type="compositionally biased region" description="Basic and acidic residues" evidence="2">
    <location>
        <begin position="350"/>
        <end position="377"/>
    </location>
</feature>
<name>A0A6A5STL5_9PLEO</name>
<feature type="coiled-coil region" evidence="1">
    <location>
        <begin position="697"/>
        <end position="735"/>
    </location>
</feature>
<feature type="compositionally biased region" description="Basic and acidic residues" evidence="2">
    <location>
        <begin position="92"/>
        <end position="119"/>
    </location>
</feature>
<feature type="coiled-coil region" evidence="1">
    <location>
        <begin position="550"/>
        <end position="595"/>
    </location>
</feature>
<accession>A0A6A5STL5</accession>
<feature type="region of interest" description="Disordered" evidence="2">
    <location>
        <begin position="1"/>
        <end position="70"/>
    </location>
</feature>
<evidence type="ECO:0008006" key="5">
    <source>
        <dbReference type="Google" id="ProtNLM"/>
    </source>
</evidence>
<gene>
    <name evidence="3" type="ORF">EJ02DRAFT_341923</name>
</gene>
<feature type="region of interest" description="Disordered" evidence="2">
    <location>
        <begin position="92"/>
        <end position="170"/>
    </location>
</feature>
<feature type="region of interest" description="Disordered" evidence="2">
    <location>
        <begin position="598"/>
        <end position="617"/>
    </location>
</feature>
<dbReference type="OrthoDB" id="3911405at2759"/>
<dbReference type="AlphaFoldDB" id="A0A6A5STL5"/>
<feature type="compositionally biased region" description="Basic and acidic residues" evidence="2">
    <location>
        <begin position="387"/>
        <end position="396"/>
    </location>
</feature>
<feature type="compositionally biased region" description="Polar residues" evidence="2">
    <location>
        <begin position="138"/>
        <end position="161"/>
    </location>
</feature>
<reference evidence="3" key="1">
    <citation type="journal article" date="2020" name="Stud. Mycol.">
        <title>101 Dothideomycetes genomes: a test case for predicting lifestyles and emergence of pathogens.</title>
        <authorList>
            <person name="Haridas S."/>
            <person name="Albert R."/>
            <person name="Binder M."/>
            <person name="Bloem J."/>
            <person name="Labutti K."/>
            <person name="Salamov A."/>
            <person name="Andreopoulos B."/>
            <person name="Baker S."/>
            <person name="Barry K."/>
            <person name="Bills G."/>
            <person name="Bluhm B."/>
            <person name="Cannon C."/>
            <person name="Castanera R."/>
            <person name="Culley D."/>
            <person name="Daum C."/>
            <person name="Ezra D."/>
            <person name="Gonzalez J."/>
            <person name="Henrissat B."/>
            <person name="Kuo A."/>
            <person name="Liang C."/>
            <person name="Lipzen A."/>
            <person name="Lutzoni F."/>
            <person name="Magnuson J."/>
            <person name="Mondo S."/>
            <person name="Nolan M."/>
            <person name="Ohm R."/>
            <person name="Pangilinan J."/>
            <person name="Park H.-J."/>
            <person name="Ramirez L."/>
            <person name="Alfaro M."/>
            <person name="Sun H."/>
            <person name="Tritt A."/>
            <person name="Yoshinaga Y."/>
            <person name="Zwiers L.-H."/>
            <person name="Turgeon B."/>
            <person name="Goodwin S."/>
            <person name="Spatafora J."/>
            <person name="Crous P."/>
            <person name="Grigoriev I."/>
        </authorList>
    </citation>
    <scope>NUCLEOTIDE SEQUENCE</scope>
    <source>
        <strain evidence="3">CBS 161.51</strain>
    </source>
</reference>
<feature type="region of interest" description="Disordered" evidence="2">
    <location>
        <begin position="350"/>
        <end position="403"/>
    </location>
</feature>